<dbReference type="Proteomes" id="UP000887574">
    <property type="component" value="Unplaced"/>
</dbReference>
<name>A0A915E1I6_9BILA</name>
<evidence type="ECO:0000313" key="1">
    <source>
        <dbReference type="Proteomes" id="UP000887574"/>
    </source>
</evidence>
<dbReference type="WBParaSite" id="jg24899">
    <property type="protein sequence ID" value="jg24899"/>
    <property type="gene ID" value="jg24899"/>
</dbReference>
<accession>A0A915E1I6</accession>
<organism evidence="1 2">
    <name type="scientific">Ditylenchus dipsaci</name>
    <dbReference type="NCBI Taxonomy" id="166011"/>
    <lineage>
        <taxon>Eukaryota</taxon>
        <taxon>Metazoa</taxon>
        <taxon>Ecdysozoa</taxon>
        <taxon>Nematoda</taxon>
        <taxon>Chromadorea</taxon>
        <taxon>Rhabditida</taxon>
        <taxon>Tylenchina</taxon>
        <taxon>Tylenchomorpha</taxon>
        <taxon>Sphaerularioidea</taxon>
        <taxon>Anguinidae</taxon>
        <taxon>Anguininae</taxon>
        <taxon>Ditylenchus</taxon>
    </lineage>
</organism>
<evidence type="ECO:0000313" key="2">
    <source>
        <dbReference type="WBParaSite" id="jg24899"/>
    </source>
</evidence>
<reference evidence="2" key="1">
    <citation type="submission" date="2022-11" db="UniProtKB">
        <authorList>
            <consortium name="WormBaseParasite"/>
        </authorList>
    </citation>
    <scope>IDENTIFICATION</scope>
</reference>
<proteinExistence type="predicted"/>
<protein>
    <submittedName>
        <fullName evidence="2">Uncharacterized protein</fullName>
    </submittedName>
</protein>
<keyword evidence="1" id="KW-1185">Reference proteome</keyword>
<dbReference type="AlphaFoldDB" id="A0A915E1I6"/>
<sequence>MLWQCGQSGTGVDNVCSNINYTFEVSITKKIRTQREAALINTQFLKSFSKATKIKYLGVALPCRLQGQNLFSKLQTAAPPQLTMLSIVVCRVSVSAWDFRYTFHRNCVMGLMLTTIGKQIICSQQGRPNDKLFQFCVDDVRTSVSPESITLHFFEKVIF</sequence>